<protein>
    <submittedName>
        <fullName evidence="2">Uncharacterized protein</fullName>
    </submittedName>
</protein>
<name>F3ZTZ6_9BACE</name>
<dbReference type="eggNOG" id="ENOG5033GM5">
    <property type="taxonomic scope" value="Bacteria"/>
</dbReference>
<evidence type="ECO:0000313" key="2">
    <source>
        <dbReference type="EMBL" id="EGJ71097.1"/>
    </source>
</evidence>
<dbReference type="STRING" id="679937.Bcop_0886"/>
<dbReference type="Proteomes" id="UP000018439">
    <property type="component" value="Chromosome"/>
</dbReference>
<proteinExistence type="predicted"/>
<keyword evidence="1" id="KW-0472">Membrane</keyword>
<dbReference type="EMBL" id="CM001167">
    <property type="protein sequence ID" value="EGJ71097.1"/>
    <property type="molecule type" value="Genomic_DNA"/>
</dbReference>
<keyword evidence="1" id="KW-0812">Transmembrane</keyword>
<feature type="transmembrane region" description="Helical" evidence="1">
    <location>
        <begin position="61"/>
        <end position="85"/>
    </location>
</feature>
<evidence type="ECO:0000313" key="3">
    <source>
        <dbReference type="Proteomes" id="UP000018439"/>
    </source>
</evidence>
<dbReference type="HOGENOM" id="CLU_142698_0_0_10"/>
<dbReference type="AlphaFoldDB" id="F3ZTZ6"/>
<gene>
    <name evidence="2" type="ORF">Bcop_0886</name>
</gene>
<keyword evidence="3" id="KW-1185">Reference proteome</keyword>
<keyword evidence="1" id="KW-1133">Transmembrane helix</keyword>
<evidence type="ECO:0000256" key="1">
    <source>
        <dbReference type="SAM" id="Phobius"/>
    </source>
</evidence>
<organism evidence="2 3">
    <name type="scientific">Bacteroides coprosuis DSM 18011</name>
    <dbReference type="NCBI Taxonomy" id="679937"/>
    <lineage>
        <taxon>Bacteria</taxon>
        <taxon>Pseudomonadati</taxon>
        <taxon>Bacteroidota</taxon>
        <taxon>Bacteroidia</taxon>
        <taxon>Bacteroidales</taxon>
        <taxon>Bacteroidaceae</taxon>
        <taxon>Bacteroides</taxon>
    </lineage>
</organism>
<accession>F3ZTZ6</accession>
<sequence>MKNSIRYFLLILFVSYAAGITLFTHSHVINGVTIVHSHPYNKDVPHSHSTVELDLLHLLNHFVSTSLVVVAITQLFIPLFSVTLFSKPIDIRYHVPYFGLAYLRAPPVLFS</sequence>
<reference evidence="2 3" key="1">
    <citation type="journal article" date="2011" name="Stand. Genomic Sci.">
        <title>Non-contiguous finished genome sequence of Bacteroides coprosuis type strain (PC139).</title>
        <authorList>
            <person name="Land M."/>
            <person name="Held B."/>
            <person name="Gronow S."/>
            <person name="Abt B."/>
            <person name="Lucas S."/>
            <person name="Del Rio T.G."/>
            <person name="Nolan M."/>
            <person name="Tice H."/>
            <person name="Cheng J.F."/>
            <person name="Pitluck S."/>
            <person name="Liolios K."/>
            <person name="Pagani I."/>
            <person name="Ivanova N."/>
            <person name="Mavromatis K."/>
            <person name="Mikhailova N."/>
            <person name="Pati A."/>
            <person name="Tapia R."/>
            <person name="Han C."/>
            <person name="Goodwin L."/>
            <person name="Chen A."/>
            <person name="Palaniappan K."/>
            <person name="Hauser L."/>
            <person name="Brambilla E.M."/>
            <person name="Rohde M."/>
            <person name="Goker M."/>
            <person name="Detter J.C."/>
            <person name="Woyke T."/>
            <person name="Bristow J."/>
            <person name="Eisen J.A."/>
            <person name="Markowitz V."/>
            <person name="Hugenholtz P."/>
            <person name="Kyrpides N.C."/>
            <person name="Klenk H.P."/>
            <person name="Lapidus A."/>
        </authorList>
    </citation>
    <scope>NUCLEOTIDE SEQUENCE</scope>
    <source>
        <strain evidence="2 3">DSM 18011</strain>
    </source>
</reference>